<dbReference type="Gene3D" id="1.25.40.20">
    <property type="entry name" value="Ankyrin repeat-containing domain"/>
    <property type="match status" value="2"/>
</dbReference>
<protein>
    <submittedName>
        <fullName evidence="5">Ankyrin repeat and protein kinase domain-containing protein</fullName>
    </submittedName>
</protein>
<keyword evidence="1" id="KW-0677">Repeat</keyword>
<name>A0AAD8PFY4_BABGI</name>
<dbReference type="InterPro" id="IPR002110">
    <property type="entry name" value="Ankyrin_rpt"/>
</dbReference>
<feature type="compositionally biased region" description="Low complexity" evidence="4">
    <location>
        <begin position="167"/>
        <end position="183"/>
    </location>
</feature>
<dbReference type="PROSITE" id="PS50088">
    <property type="entry name" value="ANK_REPEAT"/>
    <property type="match status" value="3"/>
</dbReference>
<dbReference type="PROSITE" id="PS50297">
    <property type="entry name" value="ANK_REP_REGION"/>
    <property type="match status" value="3"/>
</dbReference>
<proteinExistence type="predicted"/>
<feature type="repeat" description="ANK" evidence="3">
    <location>
        <begin position="800"/>
        <end position="832"/>
    </location>
</feature>
<dbReference type="Gene3D" id="3.80.10.10">
    <property type="entry name" value="Ribonuclease Inhibitor"/>
    <property type="match status" value="1"/>
</dbReference>
<dbReference type="InterPro" id="IPR032675">
    <property type="entry name" value="LRR_dom_sf"/>
</dbReference>
<sequence length="1007" mass="114796">MEQASSFNYTKEEKNPDSDEQLGHSSTDAPETPRLHDEVNADKSDVSPFVNSIDGVEANYGVLTGANVGVDEIVSEERENSSTKVDDAESVVLDNPQPNYELNSPYMRIHVNLEEKKTHFEDILGDVHYSDRGTYIDNVDQHRRVHPMYLRSSSLIIYDREKYRSLSPGYSSSDDNGNSSLDGKQNIWDINSDSPDTFLYKRLQSFDRKGAEQNEKWRDIINKVEHYLDVHSLLMIRQTCVALYSHKYTLNPNNELCFRGFVGYDSNVVVNCVLPLLIRVLRITDKVNLALHFSQCYNFKNVSVVHMLTRQSRLQSRSDIQAYCRNMRELTLDYCHHLNDKALEVMLTTKLPNLEMLSLVGCRNENMVGTPFIHLLTAERWPKFTKFNCSFSNISIDPIQAIADVIIKSGTALIQDEDDINERTSTTEEDSWITGTLPSCCSRSDVFSPPLLPLDLTASPMKDPMKHAETKSNIKLEICGSWGSRMFLDRYGFGADLFAFGASLKMKNKKLCSRLTKRVQRTLEELSLKEDMKADRCLQLLKQRGSEFLVNCPIIEQTNASAMDMWTLPVSIAIMNDDMEMFDLLIRRGARVNIWDHCGKSPLYTACEVNADRFVKKLLKSGQAPEPVDIRGFSPLSLSIERDNAAYLEQFLNAGFLVNKWCPHLRNYMSPLYLACKSKSNECIKLLLERGANTNWLYHGRITPTLVAYQNDKRWLPVFIKYGAGRDKSKRYLLSDVMSCAISNNDVESVAVLFEAYPDLMDREHKIWSKPIIQAAQLGKYDVLKMMLDKGVNAGQEDKSMKTALHVAVEDNRIDCVKLLIEHKADLDRQDVLGRTPLYIAVIENRVEAIEILLEHGCDVNIADFSAGETPLMAALRTRNWVVGNLILSSAEDIKCNQLDKLGRSACVYCLYFENYELGQVILGKYIDMNLEGAVTDVRWFHAISRERINCKTETLRALKKYVKMFNRVHSLLIKQNSEALSQCSKRSLMQSLREKLMRPISNIANK</sequence>
<dbReference type="EMBL" id="JAVEPI010000001">
    <property type="protein sequence ID" value="KAK1444515.1"/>
    <property type="molecule type" value="Genomic_DNA"/>
</dbReference>
<comment type="caution">
    <text evidence="5">The sequence shown here is derived from an EMBL/GenBank/DDBJ whole genome shotgun (WGS) entry which is preliminary data.</text>
</comment>
<keyword evidence="5" id="KW-0418">Kinase</keyword>
<evidence type="ECO:0000313" key="6">
    <source>
        <dbReference type="Proteomes" id="UP001230268"/>
    </source>
</evidence>
<evidence type="ECO:0000256" key="1">
    <source>
        <dbReference type="ARBA" id="ARBA00022737"/>
    </source>
</evidence>
<reference evidence="5" key="1">
    <citation type="submission" date="2023-08" db="EMBL/GenBank/DDBJ databases">
        <title>Draft sequence of the Babesia gibsoni genome.</title>
        <authorList>
            <person name="Yamagishi J.Y."/>
            <person name="Xuan X.X."/>
        </authorList>
    </citation>
    <scope>NUCLEOTIDE SEQUENCE</scope>
    <source>
        <strain evidence="5">Azabu</strain>
    </source>
</reference>
<dbReference type="SUPFAM" id="SSF48403">
    <property type="entry name" value="Ankyrin repeat"/>
    <property type="match status" value="1"/>
</dbReference>
<feature type="compositionally biased region" description="Basic and acidic residues" evidence="4">
    <location>
        <begin position="31"/>
        <end position="45"/>
    </location>
</feature>
<keyword evidence="2 3" id="KW-0040">ANK repeat</keyword>
<evidence type="ECO:0000256" key="4">
    <source>
        <dbReference type="SAM" id="MobiDB-lite"/>
    </source>
</evidence>
<dbReference type="InterPro" id="IPR036770">
    <property type="entry name" value="Ankyrin_rpt-contain_sf"/>
</dbReference>
<evidence type="ECO:0000256" key="2">
    <source>
        <dbReference type="ARBA" id="ARBA00023043"/>
    </source>
</evidence>
<feature type="repeat" description="ANK" evidence="3">
    <location>
        <begin position="833"/>
        <end position="865"/>
    </location>
</feature>
<dbReference type="PANTHER" id="PTHR24198:SF165">
    <property type="entry name" value="ANKYRIN REPEAT-CONTAINING PROTEIN-RELATED"/>
    <property type="match status" value="1"/>
</dbReference>
<feature type="region of interest" description="Disordered" evidence="4">
    <location>
        <begin position="1"/>
        <end position="46"/>
    </location>
</feature>
<dbReference type="SUPFAM" id="SSF52047">
    <property type="entry name" value="RNI-like"/>
    <property type="match status" value="1"/>
</dbReference>
<dbReference type="AlphaFoldDB" id="A0AAD8PFY4"/>
<evidence type="ECO:0000256" key="3">
    <source>
        <dbReference type="PROSITE-ProRule" id="PRU00023"/>
    </source>
</evidence>
<accession>A0AAD8PFY4</accession>
<keyword evidence="6" id="KW-1185">Reference proteome</keyword>
<dbReference type="Pfam" id="PF12796">
    <property type="entry name" value="Ank_2"/>
    <property type="match status" value="2"/>
</dbReference>
<keyword evidence="5" id="KW-0808">Transferase</keyword>
<dbReference type="Proteomes" id="UP001230268">
    <property type="component" value="Unassembled WGS sequence"/>
</dbReference>
<dbReference type="GO" id="GO:0016301">
    <property type="term" value="F:kinase activity"/>
    <property type="evidence" value="ECO:0007669"/>
    <property type="project" value="UniProtKB-KW"/>
</dbReference>
<evidence type="ECO:0000313" key="5">
    <source>
        <dbReference type="EMBL" id="KAK1444515.1"/>
    </source>
</evidence>
<feature type="repeat" description="ANK" evidence="3">
    <location>
        <begin position="667"/>
        <end position="695"/>
    </location>
</feature>
<dbReference type="SMART" id="SM00248">
    <property type="entry name" value="ANK"/>
    <property type="match status" value="8"/>
</dbReference>
<dbReference type="PANTHER" id="PTHR24198">
    <property type="entry name" value="ANKYRIN REPEAT AND PROTEIN KINASE DOMAIN-CONTAINING PROTEIN"/>
    <property type="match status" value="1"/>
</dbReference>
<organism evidence="5 6">
    <name type="scientific">Babesia gibsoni</name>
    <dbReference type="NCBI Taxonomy" id="33632"/>
    <lineage>
        <taxon>Eukaryota</taxon>
        <taxon>Sar</taxon>
        <taxon>Alveolata</taxon>
        <taxon>Apicomplexa</taxon>
        <taxon>Aconoidasida</taxon>
        <taxon>Piroplasmida</taxon>
        <taxon>Babesiidae</taxon>
        <taxon>Babesia</taxon>
    </lineage>
</organism>
<feature type="region of interest" description="Disordered" evidence="4">
    <location>
        <begin position="167"/>
        <end position="186"/>
    </location>
</feature>
<gene>
    <name evidence="5" type="ORF">BgAZ_104210</name>
</gene>
<feature type="region of interest" description="Disordered" evidence="4">
    <location>
        <begin position="77"/>
        <end position="99"/>
    </location>
</feature>
<feature type="compositionally biased region" description="Basic and acidic residues" evidence="4">
    <location>
        <begin position="77"/>
        <end position="87"/>
    </location>
</feature>